<sequence>EASNVIKEEYTNANQVVFAKVDCDQHADIAQRYRISKCTTFKSLHNRMMMKRGYRGSDNKRNIIRYFEQKDSENYRVFERVANILHDDCAFLASCIWGCFKTRKIQWRQHNLQTIRAFCSKYVVLGIYDKF</sequence>
<dbReference type="GO" id="GO:0006457">
    <property type="term" value="P:protein folding"/>
    <property type="evidence" value="ECO:0007669"/>
    <property type="project" value="TreeGrafter"/>
</dbReference>
<evidence type="ECO:0000313" key="3">
    <source>
        <dbReference type="Proteomes" id="UP000242450"/>
    </source>
</evidence>
<dbReference type="OrthoDB" id="294696at2759"/>
<dbReference type="InterPro" id="IPR013766">
    <property type="entry name" value="Thioredoxin_domain"/>
</dbReference>
<feature type="domain" description="Thioredoxin" evidence="1">
    <location>
        <begin position="6"/>
        <end position="67"/>
    </location>
</feature>
<organism evidence="2 3">
    <name type="scientific">Cervus elaphus hippelaphus</name>
    <name type="common">European red deer</name>
    <dbReference type="NCBI Taxonomy" id="46360"/>
    <lineage>
        <taxon>Eukaryota</taxon>
        <taxon>Metazoa</taxon>
        <taxon>Chordata</taxon>
        <taxon>Craniata</taxon>
        <taxon>Vertebrata</taxon>
        <taxon>Euteleostomi</taxon>
        <taxon>Mammalia</taxon>
        <taxon>Eutheria</taxon>
        <taxon>Laurasiatheria</taxon>
        <taxon>Artiodactyla</taxon>
        <taxon>Ruminantia</taxon>
        <taxon>Pecora</taxon>
        <taxon>Cervidae</taxon>
        <taxon>Cervinae</taxon>
        <taxon>Cervus</taxon>
    </lineage>
</organism>
<keyword evidence="3" id="KW-1185">Reference proteome</keyword>
<dbReference type="PANTHER" id="PTHR46295:SF1">
    <property type="entry name" value="ENDOPLASMIC RETICULUM RESIDENT PROTEIN 44"/>
    <property type="match status" value="1"/>
</dbReference>
<name>A0A212C0W9_CEREH</name>
<dbReference type="Proteomes" id="UP000242450">
    <property type="component" value="Chromosome X"/>
</dbReference>
<reference evidence="2 3" key="1">
    <citation type="journal article" date="2018" name="Mol. Genet. Genomics">
        <title>The red deer Cervus elaphus genome CerEla1.0: sequencing, annotating, genes, and chromosomes.</title>
        <authorList>
            <person name="Bana N.A."/>
            <person name="Nyiri A."/>
            <person name="Nagy J."/>
            <person name="Frank K."/>
            <person name="Nagy T."/>
            <person name="Steger V."/>
            <person name="Schiller M."/>
            <person name="Lakatos P."/>
            <person name="Sugar L."/>
            <person name="Horn P."/>
            <person name="Barta E."/>
            <person name="Orosz L."/>
        </authorList>
    </citation>
    <scope>NUCLEOTIDE SEQUENCE [LARGE SCALE GENOMIC DNA]</scope>
    <source>
        <strain evidence="2">Hungarian</strain>
    </source>
</reference>
<dbReference type="PANTHER" id="PTHR46295">
    <property type="entry name" value="ENDOPLASMIC RETICULUM RESIDENT PROTEIN 44"/>
    <property type="match status" value="1"/>
</dbReference>
<dbReference type="Gene3D" id="3.40.30.10">
    <property type="entry name" value="Glutaredoxin"/>
    <property type="match status" value="1"/>
</dbReference>
<feature type="non-terminal residue" evidence="2">
    <location>
        <position position="1"/>
    </location>
</feature>
<dbReference type="Pfam" id="PF00085">
    <property type="entry name" value="Thioredoxin"/>
    <property type="match status" value="1"/>
</dbReference>
<protein>
    <recommendedName>
        <fullName evidence="1">Thioredoxin domain-containing protein</fullName>
    </recommendedName>
</protein>
<gene>
    <name evidence="2" type="ORF">Celaphus_00009565</name>
</gene>
<dbReference type="GO" id="GO:0005793">
    <property type="term" value="C:endoplasmic reticulum-Golgi intermediate compartment"/>
    <property type="evidence" value="ECO:0007669"/>
    <property type="project" value="TreeGrafter"/>
</dbReference>
<dbReference type="InterPro" id="IPR036249">
    <property type="entry name" value="Thioredoxin-like_sf"/>
</dbReference>
<comment type="caution">
    <text evidence="2">The sequence shown here is derived from an EMBL/GenBank/DDBJ whole genome shotgun (WGS) entry which is preliminary data.</text>
</comment>
<evidence type="ECO:0000313" key="2">
    <source>
        <dbReference type="EMBL" id="OWJ99625.1"/>
    </source>
</evidence>
<dbReference type="SUPFAM" id="SSF52833">
    <property type="entry name" value="Thioredoxin-like"/>
    <property type="match status" value="2"/>
</dbReference>
<dbReference type="GO" id="GO:0003756">
    <property type="term" value="F:protein disulfide isomerase activity"/>
    <property type="evidence" value="ECO:0007669"/>
    <property type="project" value="TreeGrafter"/>
</dbReference>
<evidence type="ECO:0000259" key="1">
    <source>
        <dbReference type="Pfam" id="PF00085"/>
    </source>
</evidence>
<proteinExistence type="predicted"/>
<accession>A0A212C0W9</accession>
<dbReference type="GO" id="GO:0005789">
    <property type="term" value="C:endoplasmic reticulum membrane"/>
    <property type="evidence" value="ECO:0007669"/>
    <property type="project" value="TreeGrafter"/>
</dbReference>
<dbReference type="InterPro" id="IPR052643">
    <property type="entry name" value="ERP44"/>
</dbReference>
<dbReference type="EMBL" id="MKHE01000034">
    <property type="protein sequence ID" value="OWJ99625.1"/>
    <property type="molecule type" value="Genomic_DNA"/>
</dbReference>
<dbReference type="AlphaFoldDB" id="A0A212C0W9"/>